<evidence type="ECO:0000313" key="3">
    <source>
        <dbReference type="Proteomes" id="UP001470230"/>
    </source>
</evidence>
<organism evidence="2 3">
    <name type="scientific">Tritrichomonas musculus</name>
    <dbReference type="NCBI Taxonomy" id="1915356"/>
    <lineage>
        <taxon>Eukaryota</taxon>
        <taxon>Metamonada</taxon>
        <taxon>Parabasalia</taxon>
        <taxon>Tritrichomonadida</taxon>
        <taxon>Tritrichomonadidae</taxon>
        <taxon>Tritrichomonas</taxon>
    </lineage>
</organism>
<dbReference type="Proteomes" id="UP001470230">
    <property type="component" value="Unassembled WGS sequence"/>
</dbReference>
<dbReference type="EMBL" id="JAPFFF010000008">
    <property type="protein sequence ID" value="KAK8885152.1"/>
    <property type="molecule type" value="Genomic_DNA"/>
</dbReference>
<feature type="compositionally biased region" description="Low complexity" evidence="1">
    <location>
        <begin position="1"/>
        <end position="23"/>
    </location>
</feature>
<protein>
    <submittedName>
        <fullName evidence="2">Uncharacterized protein</fullName>
    </submittedName>
</protein>
<feature type="region of interest" description="Disordered" evidence="1">
    <location>
        <begin position="1"/>
        <end position="28"/>
    </location>
</feature>
<comment type="caution">
    <text evidence="2">The sequence shown here is derived from an EMBL/GenBank/DDBJ whole genome shotgun (WGS) entry which is preliminary data.</text>
</comment>
<evidence type="ECO:0000313" key="2">
    <source>
        <dbReference type="EMBL" id="KAK8885152.1"/>
    </source>
</evidence>
<sequence>MSMNTPTNSSQTLSNNQSLMSLSELGEKHISQKQEENFELLQQVKEAKADLFVLVEKARCYSKNTGIHYKDTITPQSKKKGYQKSPFGENLHLTDYSYFCSPITKPKNSK</sequence>
<gene>
    <name evidence="2" type="ORF">M9Y10_044281</name>
</gene>
<proteinExistence type="predicted"/>
<name>A0ABR2K3U1_9EUKA</name>
<keyword evidence="3" id="KW-1185">Reference proteome</keyword>
<accession>A0ABR2K3U1</accession>
<reference evidence="2 3" key="1">
    <citation type="submission" date="2024-04" db="EMBL/GenBank/DDBJ databases">
        <title>Tritrichomonas musculus Genome.</title>
        <authorList>
            <person name="Alves-Ferreira E."/>
            <person name="Grigg M."/>
            <person name="Lorenzi H."/>
            <person name="Galac M."/>
        </authorList>
    </citation>
    <scope>NUCLEOTIDE SEQUENCE [LARGE SCALE GENOMIC DNA]</scope>
    <source>
        <strain evidence="2 3">EAF2021</strain>
    </source>
</reference>
<evidence type="ECO:0000256" key="1">
    <source>
        <dbReference type="SAM" id="MobiDB-lite"/>
    </source>
</evidence>